<dbReference type="Proteomes" id="UP000286113">
    <property type="component" value="Unassembled WGS sequence"/>
</dbReference>
<feature type="active site" description="Proton acceptor" evidence="7 8">
    <location>
        <position position="190"/>
    </location>
</feature>
<evidence type="ECO:0000256" key="9">
    <source>
        <dbReference type="PIRSR" id="PIRSR000388-2"/>
    </source>
</evidence>
<dbReference type="Proteomes" id="UP000285236">
    <property type="component" value="Unassembled WGS sequence"/>
</dbReference>
<evidence type="ECO:0000313" key="11">
    <source>
        <dbReference type="EMBL" id="MCP9501366.1"/>
    </source>
</evidence>
<evidence type="ECO:0000256" key="8">
    <source>
        <dbReference type="PIRSR" id="PIRSR000388-1"/>
    </source>
</evidence>
<evidence type="ECO:0000256" key="5">
    <source>
        <dbReference type="ARBA" id="ARBA00022679"/>
    </source>
</evidence>
<dbReference type="GO" id="GO:0015940">
    <property type="term" value="P:pantothenate biosynthetic process"/>
    <property type="evidence" value="ECO:0007669"/>
    <property type="project" value="UniProtKB-UniRule"/>
</dbReference>
<feature type="binding site" evidence="7 10">
    <location>
        <position position="52"/>
    </location>
    <ligand>
        <name>Mg(2+)</name>
        <dbReference type="ChEBI" id="CHEBI:18420"/>
    </ligand>
</feature>
<reference evidence="11" key="3">
    <citation type="submission" date="2022-07" db="EMBL/GenBank/DDBJ databases">
        <title>Prevotella copri.</title>
        <authorList>
            <person name="Yang C."/>
        </authorList>
    </citation>
    <scope>NUCLEOTIDE SEQUENCE</scope>
    <source>
        <strain evidence="11">HF88</strain>
    </source>
</reference>
<evidence type="ECO:0000313" key="23">
    <source>
        <dbReference type="EMBL" id="RHL42160.1"/>
    </source>
</evidence>
<dbReference type="AlphaFoldDB" id="A0A3E5AEI9"/>
<dbReference type="EMBL" id="QROP01000002">
    <property type="protein sequence ID" value="RHL42160.1"/>
    <property type="molecule type" value="Genomic_DNA"/>
</dbReference>
<dbReference type="EMBL" id="QSAQ01000027">
    <property type="protein sequence ID" value="RGW66901.1"/>
    <property type="molecule type" value="Genomic_DNA"/>
</dbReference>
<proteinExistence type="inferred from homology"/>
<evidence type="ECO:0000256" key="1">
    <source>
        <dbReference type="ARBA" id="ARBA00005033"/>
    </source>
</evidence>
<comment type="cofactor">
    <cofactor evidence="7 10">
        <name>Mg(2+)</name>
        <dbReference type="ChEBI" id="CHEBI:18420"/>
    </cofactor>
    <text evidence="7 10">Binds 1 Mg(2+) ion per subunit.</text>
</comment>
<evidence type="ECO:0000313" key="32">
    <source>
        <dbReference type="Proteomes" id="UP000286211"/>
    </source>
</evidence>
<comment type="subunit">
    <text evidence="3 7">Homodecamer; pentamer of dimers.</text>
</comment>
<dbReference type="Proteomes" id="UP000284990">
    <property type="component" value="Unassembled WGS sequence"/>
</dbReference>
<gene>
    <name evidence="7 21" type="primary">panB</name>
    <name evidence="23" type="ORF">DW026_01605</name>
    <name evidence="22" type="ORF">DW064_13565</name>
    <name evidence="21" type="ORF">DW079_10330</name>
    <name evidence="20" type="ORF">DW250_09795</name>
    <name evidence="19" type="ORF">DW916_09865</name>
    <name evidence="18" type="ORF">DWV60_10560</name>
    <name evidence="17" type="ORF">DWV76_05070</name>
    <name evidence="16" type="ORF">DWW35_09030</name>
    <name evidence="15" type="ORF">DWX90_05110</name>
    <name evidence="14" type="ORF">DXB80_07530</name>
    <name evidence="13" type="ORF">F7D90_06060</name>
    <name evidence="11" type="ORF">NND11_07340</name>
    <name evidence="12" type="ORF">ONT19_04010</name>
</gene>
<evidence type="ECO:0000313" key="28">
    <source>
        <dbReference type="Proteomes" id="UP000284990"/>
    </source>
</evidence>
<comment type="caution">
    <text evidence="21">The sequence shown here is derived from an EMBL/GenBank/DDBJ whole genome shotgun (WGS) entry which is preliminary data.</text>
</comment>
<dbReference type="PANTHER" id="PTHR20881:SF0">
    <property type="entry name" value="3-METHYL-2-OXOBUTANOATE HYDROXYMETHYLTRANSFERASE"/>
    <property type="match status" value="1"/>
</dbReference>
<organism evidence="21 32">
    <name type="scientific">Segatella copri</name>
    <dbReference type="NCBI Taxonomy" id="165179"/>
    <lineage>
        <taxon>Bacteria</taxon>
        <taxon>Pseudomonadati</taxon>
        <taxon>Bacteroidota</taxon>
        <taxon>Bacteroidia</taxon>
        <taxon>Bacteroidales</taxon>
        <taxon>Prevotellaceae</taxon>
        <taxon>Segatella</taxon>
    </lineage>
</organism>
<accession>A0A3E5AEI9</accession>
<feature type="binding site" evidence="7 9">
    <location>
        <position position="91"/>
    </location>
    <ligand>
        <name>3-methyl-2-oxobutanoate</name>
        <dbReference type="ChEBI" id="CHEBI:11851"/>
    </ligand>
</feature>
<keyword evidence="21" id="KW-0489">Methyltransferase</keyword>
<dbReference type="Proteomes" id="UP001209417">
    <property type="component" value="Unassembled WGS sequence"/>
</dbReference>
<dbReference type="EMBL" id="QRYP01000022">
    <property type="protein sequence ID" value="RGU96484.1"/>
    <property type="molecule type" value="Genomic_DNA"/>
</dbReference>
<dbReference type="EMBL" id="QSFW01000019">
    <property type="protein sequence ID" value="RHA85541.1"/>
    <property type="molecule type" value="Genomic_DNA"/>
</dbReference>
<dbReference type="HAMAP" id="MF_00156">
    <property type="entry name" value="PanB"/>
    <property type="match status" value="1"/>
</dbReference>
<reference evidence="12" key="4">
    <citation type="submission" date="2022-11" db="EMBL/GenBank/DDBJ databases">
        <title>Genomic repertoires linked with pathogenic potency of arthritogenic Prevotella copri isolated from the gut of rheumatoid arthritis patients.</title>
        <authorList>
            <person name="Nii T."/>
            <person name="Maeda Y."/>
            <person name="Motooka D."/>
            <person name="Naito M."/>
            <person name="Matsumoto Y."/>
            <person name="Ogawa T."/>
            <person name="Oguro-Igashira E."/>
            <person name="Kishikawa T."/>
            <person name="Yamashita M."/>
            <person name="Koizumi S."/>
            <person name="Kurakawa T."/>
            <person name="Okumura R."/>
            <person name="Kayama H."/>
            <person name="Murakami M."/>
            <person name="Sakaguchi T."/>
            <person name="Das B."/>
            <person name="Nakamura S."/>
            <person name="Okada Y."/>
            <person name="Kumanogoh A."/>
            <person name="Takeda K."/>
        </authorList>
    </citation>
    <scope>NUCLEOTIDE SEQUENCE</scope>
    <source>
        <strain evidence="12">H019-1</strain>
    </source>
</reference>
<dbReference type="GO" id="GO:0003864">
    <property type="term" value="F:3-methyl-2-oxobutanoate hydroxymethyltransferase activity"/>
    <property type="evidence" value="ECO:0007669"/>
    <property type="project" value="UniProtKB-UniRule"/>
</dbReference>
<feature type="binding site" evidence="7 9">
    <location>
        <position position="121"/>
    </location>
    <ligand>
        <name>3-methyl-2-oxobutanoate</name>
        <dbReference type="ChEBI" id="CHEBI:11851"/>
    </ligand>
</feature>
<feature type="binding site" evidence="7 10">
    <location>
        <position position="91"/>
    </location>
    <ligand>
        <name>Mg(2+)</name>
        <dbReference type="ChEBI" id="CHEBI:18420"/>
    </ligand>
</feature>
<evidence type="ECO:0000313" key="15">
    <source>
        <dbReference type="EMBL" id="RGS47816.1"/>
    </source>
</evidence>
<feature type="binding site" evidence="7 10">
    <location>
        <position position="123"/>
    </location>
    <ligand>
        <name>Mg(2+)</name>
        <dbReference type="ChEBI" id="CHEBI:18420"/>
    </ligand>
</feature>
<dbReference type="EMBL" id="QSAG01000006">
    <property type="protein sequence ID" value="RGW43608.1"/>
    <property type="molecule type" value="Genomic_DNA"/>
</dbReference>
<keyword evidence="4 7" id="KW-0566">Pantothenate biosynthesis</keyword>
<dbReference type="InterPro" id="IPR015813">
    <property type="entry name" value="Pyrv/PenolPyrv_kinase-like_dom"/>
</dbReference>
<evidence type="ECO:0000313" key="25">
    <source>
        <dbReference type="Proteomes" id="UP000283672"/>
    </source>
</evidence>
<evidence type="ECO:0000313" key="14">
    <source>
        <dbReference type="EMBL" id="RGN09546.1"/>
    </source>
</evidence>
<dbReference type="Proteomes" id="UP000283672">
    <property type="component" value="Unassembled WGS sequence"/>
</dbReference>
<evidence type="ECO:0000313" key="31">
    <source>
        <dbReference type="Proteomes" id="UP000286113"/>
    </source>
</evidence>
<sequence>MGYLSTDKKKITTKTFAEMKKAGEKVTMLTAYDFTTAGIIDAAGIDSILIGDSASNVMAGNADTLPITVDQMIYHARSVARACQHAFVVCDMPFGSYQISKEEALRNACRMMKETGVDALKLEGGVEICDTVKALVNAGIPVHGHLGLTPQSVNKFGGYGIRAKEEAEAQKLISDAIALDEAGCFAIVLEKVPAKLAAEVSKKVKAVTIGIGAGNGCDGQVLVYADALGMTQGFKPKFLRHFAQVGEEMTKGVKAYIDAVKTVDYPSAEESY</sequence>
<evidence type="ECO:0000313" key="16">
    <source>
        <dbReference type="EMBL" id="RGU96484.1"/>
    </source>
</evidence>
<feature type="binding site" evidence="7 9">
    <location>
        <begin position="52"/>
        <end position="53"/>
    </location>
    <ligand>
        <name>3-methyl-2-oxobutanoate</name>
        <dbReference type="ChEBI" id="CHEBI:11851"/>
    </ligand>
</feature>
<dbReference type="EC" id="2.1.2.11" evidence="7"/>
<evidence type="ECO:0000256" key="7">
    <source>
        <dbReference type="HAMAP-Rule" id="MF_00156"/>
    </source>
</evidence>
<reference evidence="24 25" key="1">
    <citation type="submission" date="2018-08" db="EMBL/GenBank/DDBJ databases">
        <title>A genome reference for cultivated species of the human gut microbiota.</title>
        <authorList>
            <person name="Zou Y."/>
            <person name="Xue W."/>
            <person name="Luo G."/>
        </authorList>
    </citation>
    <scope>NUCLEOTIDE SEQUENCE [LARGE SCALE GENOMIC DNA]</scope>
    <source>
        <strain evidence="18 30">AF11-14</strain>
        <strain evidence="17 26">AF12-50</strain>
        <strain evidence="16 29">AF15-25</strain>
        <strain evidence="15 31">AF22-1</strain>
        <strain evidence="23 25">AF38-11</strain>
        <strain evidence="22 27">AF43-2</strain>
        <strain evidence="21 32">AF46-2NS</strain>
        <strain evidence="20 33">AM22-1</strain>
        <strain evidence="19 28">AM42-23AC</strain>
        <strain evidence="14 24">OM06-11</strain>
    </source>
</reference>
<evidence type="ECO:0000313" key="20">
    <source>
        <dbReference type="EMBL" id="RHG64859.1"/>
    </source>
</evidence>
<evidence type="ECO:0000313" key="27">
    <source>
        <dbReference type="Proteomes" id="UP000284562"/>
    </source>
</evidence>
<comment type="pathway">
    <text evidence="1 7">Cofactor biosynthesis; (R)-pantothenate biosynthesis; (R)-pantoate from 3-methyl-2-oxobutanoate: step 1/2.</text>
</comment>
<evidence type="ECO:0000313" key="21">
    <source>
        <dbReference type="EMBL" id="RHK09474.1"/>
    </source>
</evidence>
<evidence type="ECO:0000313" key="17">
    <source>
        <dbReference type="EMBL" id="RGW43608.1"/>
    </source>
</evidence>
<keyword evidence="7 10" id="KW-0479">Metal-binding</keyword>
<dbReference type="EMBL" id="QSUC01000016">
    <property type="protein sequence ID" value="RGN09546.1"/>
    <property type="molecule type" value="Genomic_DNA"/>
</dbReference>
<dbReference type="EMBL" id="JAPDVG010000001">
    <property type="protein sequence ID" value="MCW4130775.1"/>
    <property type="molecule type" value="Genomic_DNA"/>
</dbReference>
<dbReference type="GO" id="GO:0000287">
    <property type="term" value="F:magnesium ion binding"/>
    <property type="evidence" value="ECO:0007669"/>
    <property type="project" value="TreeGrafter"/>
</dbReference>
<dbReference type="Proteomes" id="UP000283785">
    <property type="component" value="Unassembled WGS sequence"/>
</dbReference>
<dbReference type="EMBL" id="JANDXR010000007">
    <property type="protein sequence ID" value="MCP9501366.1"/>
    <property type="molecule type" value="Genomic_DNA"/>
</dbReference>
<dbReference type="Proteomes" id="UP000420707">
    <property type="component" value="Unassembled WGS sequence"/>
</dbReference>
<evidence type="ECO:0000313" key="19">
    <source>
        <dbReference type="EMBL" id="RHA85541.1"/>
    </source>
</evidence>
<protein>
    <recommendedName>
        <fullName evidence="7">3-methyl-2-oxobutanoate hydroxymethyltransferase</fullName>
        <ecNumber evidence="7">2.1.2.11</ecNumber>
    </recommendedName>
    <alternativeName>
        <fullName evidence="7">Ketopantoate hydroxymethyltransferase</fullName>
        <shortName evidence="7">KPHMT</shortName>
    </alternativeName>
</protein>
<reference evidence="13" key="5">
    <citation type="submission" date="2023-08" db="EMBL/GenBank/DDBJ databases">
        <title>Distinct polysaccharide growth profiles of human intestinal Prevotella copri isolates.</title>
        <authorList>
            <person name="Fehlner-Peach H."/>
            <person name="Magnabosco C."/>
            <person name="Raghavan V."/>
            <person name="Scher J.U."/>
            <person name="Tett A."/>
            <person name="Cox L.M."/>
            <person name="Gottsegen C."/>
            <person name="Watters A."/>
            <person name="Wiltshire- Gordon J.D."/>
            <person name="Segata N."/>
            <person name="Bonneau R."/>
            <person name="Littman D.R."/>
        </authorList>
    </citation>
    <scope>NUCLEOTIDE SEQUENCE</scope>
    <source>
        <strain evidence="13">IAP146</strain>
    </source>
</reference>
<dbReference type="Proteomes" id="UP000284562">
    <property type="component" value="Unassembled WGS sequence"/>
</dbReference>
<dbReference type="EMBL" id="QRNB01000053">
    <property type="protein sequence ID" value="RHK09474.1"/>
    <property type="molecule type" value="Genomic_DNA"/>
</dbReference>
<evidence type="ECO:0000313" key="30">
    <source>
        <dbReference type="Proteomes" id="UP000286077"/>
    </source>
</evidence>
<dbReference type="GO" id="GO:0005737">
    <property type="term" value="C:cytoplasm"/>
    <property type="evidence" value="ECO:0007669"/>
    <property type="project" value="UniProtKB-SubCell"/>
</dbReference>
<dbReference type="InterPro" id="IPR040442">
    <property type="entry name" value="Pyrv_kinase-like_dom_sf"/>
</dbReference>
<dbReference type="Gene3D" id="3.20.20.60">
    <property type="entry name" value="Phosphoenolpyruvate-binding domains"/>
    <property type="match status" value="1"/>
</dbReference>
<evidence type="ECO:0000313" key="24">
    <source>
        <dbReference type="Proteomes" id="UP000261245"/>
    </source>
</evidence>
<comment type="similarity">
    <text evidence="2 7">Belongs to the PanB family.</text>
</comment>
<keyword evidence="7" id="KW-0963">Cytoplasm</keyword>
<evidence type="ECO:0000256" key="4">
    <source>
        <dbReference type="ARBA" id="ARBA00022655"/>
    </source>
</evidence>
<dbReference type="GO" id="GO:0032259">
    <property type="term" value="P:methylation"/>
    <property type="evidence" value="ECO:0007669"/>
    <property type="project" value="UniProtKB-KW"/>
</dbReference>
<dbReference type="Proteomes" id="UP000261245">
    <property type="component" value="Unassembled WGS sequence"/>
</dbReference>
<evidence type="ECO:0000313" key="34">
    <source>
        <dbReference type="Proteomes" id="UP000420707"/>
    </source>
</evidence>
<dbReference type="UniPathway" id="UPA00028">
    <property type="reaction ID" value="UER00003"/>
</dbReference>
<dbReference type="Proteomes" id="UP000286077">
    <property type="component" value="Unassembled WGS sequence"/>
</dbReference>
<comment type="function">
    <text evidence="6 7">Catalyzes the reversible reaction in which hydroxymethyl group from 5,10-methylenetetrahydrofolate is transferred onto alpha-ketoisovalerate to form ketopantoate.</text>
</comment>
<evidence type="ECO:0000313" key="22">
    <source>
        <dbReference type="EMBL" id="RHK46240.1"/>
    </source>
</evidence>
<evidence type="ECO:0000313" key="33">
    <source>
        <dbReference type="Proteomes" id="UP000286501"/>
    </source>
</evidence>
<dbReference type="FunFam" id="3.20.20.60:FF:000003">
    <property type="entry name" value="3-methyl-2-oxobutanoate hydroxymethyltransferase"/>
    <property type="match status" value="1"/>
</dbReference>
<dbReference type="Proteomes" id="UP000286501">
    <property type="component" value="Unassembled WGS sequence"/>
</dbReference>
<evidence type="ECO:0000313" key="13">
    <source>
        <dbReference type="EMBL" id="MQN31518.1"/>
    </source>
</evidence>
<comment type="catalytic activity">
    <reaction evidence="7">
        <text>(6R)-5,10-methylene-5,6,7,8-tetrahydrofolate + 3-methyl-2-oxobutanoate + H2O = 2-dehydropantoate + (6S)-5,6,7,8-tetrahydrofolate</text>
        <dbReference type="Rhea" id="RHEA:11824"/>
        <dbReference type="ChEBI" id="CHEBI:11561"/>
        <dbReference type="ChEBI" id="CHEBI:11851"/>
        <dbReference type="ChEBI" id="CHEBI:15377"/>
        <dbReference type="ChEBI" id="CHEBI:15636"/>
        <dbReference type="ChEBI" id="CHEBI:57453"/>
        <dbReference type="EC" id="2.1.2.11"/>
    </reaction>
</comment>
<dbReference type="PANTHER" id="PTHR20881">
    <property type="entry name" value="3-METHYL-2-OXOBUTANOATE HYDROXYMETHYLTRANSFERASE"/>
    <property type="match status" value="1"/>
</dbReference>
<dbReference type="GO" id="GO:0008168">
    <property type="term" value="F:methyltransferase activity"/>
    <property type="evidence" value="ECO:0007669"/>
    <property type="project" value="UniProtKB-KW"/>
</dbReference>
<comment type="subcellular location">
    <subcellularLocation>
        <location evidence="7">Cytoplasm</location>
    </subcellularLocation>
</comment>
<keyword evidence="5 7" id="KW-0808">Transferase</keyword>
<evidence type="ECO:0000313" key="18">
    <source>
        <dbReference type="EMBL" id="RGW66901.1"/>
    </source>
</evidence>
<dbReference type="NCBIfam" id="TIGR00222">
    <property type="entry name" value="panB"/>
    <property type="match status" value="1"/>
</dbReference>
<dbReference type="CDD" id="cd06557">
    <property type="entry name" value="KPHMT-like"/>
    <property type="match status" value="1"/>
</dbReference>
<dbReference type="PIRSF" id="PIRSF000388">
    <property type="entry name" value="Pantoate_hydroxy_MeTrfase"/>
    <property type="match status" value="1"/>
</dbReference>
<evidence type="ECO:0000256" key="2">
    <source>
        <dbReference type="ARBA" id="ARBA00008676"/>
    </source>
</evidence>
<reference evidence="34" key="2">
    <citation type="submission" date="2019-09" db="EMBL/GenBank/DDBJ databases">
        <title>Distinct polysaccharide growth profiles of human intestinal Prevotella copri isolates.</title>
        <authorList>
            <person name="Fehlner-Peach H."/>
            <person name="Magnabosco C."/>
            <person name="Raghavan V."/>
            <person name="Scher J.U."/>
            <person name="Tett A."/>
            <person name="Cox L.M."/>
            <person name="Gottsegen C."/>
            <person name="Watters A."/>
            <person name="Wiltshire- Gordon J.D."/>
            <person name="Segata N."/>
            <person name="Bonneau R."/>
            <person name="Littman D.R."/>
        </authorList>
    </citation>
    <scope>NUCLEOTIDE SEQUENCE [LARGE SCALE GENOMIC DNA]</scope>
    <source>
        <strain evidence="34">iAP146</strain>
    </source>
</reference>
<name>A0A3E5AEI9_9BACT</name>
<keyword evidence="7 10" id="KW-0460">Magnesium</keyword>
<dbReference type="EMBL" id="VZCR01000038">
    <property type="protein sequence ID" value="MQN31518.1"/>
    <property type="molecule type" value="Genomic_DNA"/>
</dbReference>
<evidence type="ECO:0000313" key="29">
    <source>
        <dbReference type="Proteomes" id="UP000285236"/>
    </source>
</evidence>
<dbReference type="RefSeq" id="WP_022120572.1">
    <property type="nucleotide sequence ID" value="NZ_CATKVV010000003.1"/>
</dbReference>
<dbReference type="EMBL" id="QRVN01000007">
    <property type="protein sequence ID" value="RGS47816.1"/>
    <property type="molecule type" value="Genomic_DNA"/>
</dbReference>
<dbReference type="Pfam" id="PF02548">
    <property type="entry name" value="Pantoate_transf"/>
    <property type="match status" value="1"/>
</dbReference>
<dbReference type="SUPFAM" id="SSF51621">
    <property type="entry name" value="Phosphoenolpyruvate/pyruvate domain"/>
    <property type="match status" value="1"/>
</dbReference>
<dbReference type="EMBL" id="QRNN01000077">
    <property type="protein sequence ID" value="RHK46240.1"/>
    <property type="molecule type" value="Genomic_DNA"/>
</dbReference>
<dbReference type="Proteomes" id="UP000286211">
    <property type="component" value="Unassembled WGS sequence"/>
</dbReference>
<evidence type="ECO:0000256" key="6">
    <source>
        <dbReference type="ARBA" id="ARBA00056497"/>
    </source>
</evidence>
<dbReference type="EMBL" id="QRIN01000039">
    <property type="protein sequence ID" value="RHG64859.1"/>
    <property type="molecule type" value="Genomic_DNA"/>
</dbReference>
<evidence type="ECO:0000256" key="3">
    <source>
        <dbReference type="ARBA" id="ARBA00011424"/>
    </source>
</evidence>
<dbReference type="InterPro" id="IPR003700">
    <property type="entry name" value="Pantoate_hydroxy_MeTrfase"/>
</dbReference>
<dbReference type="NCBIfam" id="NF001452">
    <property type="entry name" value="PRK00311.1"/>
    <property type="match status" value="1"/>
</dbReference>
<evidence type="ECO:0000313" key="26">
    <source>
        <dbReference type="Proteomes" id="UP000283785"/>
    </source>
</evidence>
<evidence type="ECO:0000256" key="10">
    <source>
        <dbReference type="PIRSR" id="PIRSR000388-3"/>
    </source>
</evidence>
<dbReference type="Proteomes" id="UP001206014">
    <property type="component" value="Unassembled WGS sequence"/>
</dbReference>
<evidence type="ECO:0000313" key="12">
    <source>
        <dbReference type="EMBL" id="MCW4130775.1"/>
    </source>
</evidence>